<dbReference type="RefSeq" id="WP_136578960.1">
    <property type="nucleotide sequence ID" value="NZ_STFF01000005.1"/>
</dbReference>
<dbReference type="InterPro" id="IPR018247">
    <property type="entry name" value="EF_Hand_1_Ca_BS"/>
</dbReference>
<evidence type="ECO:0000313" key="4">
    <source>
        <dbReference type="Proteomes" id="UP000306918"/>
    </source>
</evidence>
<keyword evidence="1" id="KW-0732">Signal</keyword>
<dbReference type="Proteomes" id="UP000306918">
    <property type="component" value="Unassembled WGS sequence"/>
</dbReference>
<dbReference type="OrthoDB" id="799390at2"/>
<accession>A0A4V4H0P1</accession>
<sequence length="148" mass="16865">MYKPFTKATFLLLFSAASLTACKKDNDKEKSRKDLLTEKEWKYVEYGRDTDNDGILDKEEVKIEACEVDDTFKFNTDGTLVSHDNTARCTSGDEAETYNWAFQKNETEIVLSSGRLIKIKTLTESTFECTSEMLDGSSTTKIITIFKH</sequence>
<comment type="caution">
    <text evidence="3">The sequence shown here is derived from an EMBL/GenBank/DDBJ whole genome shotgun (WGS) entry which is preliminary data.</text>
</comment>
<dbReference type="PROSITE" id="PS51257">
    <property type="entry name" value="PROKAR_LIPOPROTEIN"/>
    <property type="match status" value="1"/>
</dbReference>
<feature type="chain" id="PRO_5020902485" description="Lipocalin-like domain-containing protein" evidence="1">
    <location>
        <begin position="24"/>
        <end position="148"/>
    </location>
</feature>
<organism evidence="3 4">
    <name type="scientific">Niastella caeni</name>
    <dbReference type="NCBI Taxonomy" id="2569763"/>
    <lineage>
        <taxon>Bacteria</taxon>
        <taxon>Pseudomonadati</taxon>
        <taxon>Bacteroidota</taxon>
        <taxon>Chitinophagia</taxon>
        <taxon>Chitinophagales</taxon>
        <taxon>Chitinophagaceae</taxon>
        <taxon>Niastella</taxon>
    </lineage>
</organism>
<dbReference type="EMBL" id="STFF01000005">
    <property type="protein sequence ID" value="THU37286.1"/>
    <property type="molecule type" value="Genomic_DNA"/>
</dbReference>
<dbReference type="Pfam" id="PF13648">
    <property type="entry name" value="Lipocalin_4"/>
    <property type="match status" value="1"/>
</dbReference>
<feature type="signal peptide" evidence="1">
    <location>
        <begin position="1"/>
        <end position="23"/>
    </location>
</feature>
<reference evidence="3 4" key="1">
    <citation type="submission" date="2019-04" db="EMBL/GenBank/DDBJ databases">
        <title>Niastella caeni sp. nov., isolated from activated sludge.</title>
        <authorList>
            <person name="Sheng M."/>
        </authorList>
    </citation>
    <scope>NUCLEOTIDE SEQUENCE [LARGE SCALE GENOMIC DNA]</scope>
    <source>
        <strain evidence="3 4">HX-2-15</strain>
    </source>
</reference>
<dbReference type="AlphaFoldDB" id="A0A4V4H0P1"/>
<evidence type="ECO:0000256" key="1">
    <source>
        <dbReference type="SAM" id="SignalP"/>
    </source>
</evidence>
<dbReference type="InterPro" id="IPR024311">
    <property type="entry name" value="Lipocalin-like"/>
</dbReference>
<evidence type="ECO:0000313" key="3">
    <source>
        <dbReference type="EMBL" id="THU37286.1"/>
    </source>
</evidence>
<proteinExistence type="predicted"/>
<evidence type="ECO:0000259" key="2">
    <source>
        <dbReference type="Pfam" id="PF13648"/>
    </source>
</evidence>
<dbReference type="PROSITE" id="PS00018">
    <property type="entry name" value="EF_HAND_1"/>
    <property type="match status" value="1"/>
</dbReference>
<protein>
    <recommendedName>
        <fullName evidence="2">Lipocalin-like domain-containing protein</fullName>
    </recommendedName>
</protein>
<gene>
    <name evidence="3" type="ORF">FAM09_20285</name>
</gene>
<name>A0A4V4H0P1_9BACT</name>
<feature type="domain" description="Lipocalin-like" evidence="2">
    <location>
        <begin position="39"/>
        <end position="128"/>
    </location>
</feature>
<keyword evidence="4" id="KW-1185">Reference proteome</keyword>